<dbReference type="Pfam" id="PF22669">
    <property type="entry name" value="Exo_endo_phos2"/>
    <property type="match status" value="1"/>
</dbReference>
<evidence type="ECO:0000313" key="5">
    <source>
        <dbReference type="Proteomes" id="UP000796880"/>
    </source>
</evidence>
<comment type="similarity">
    <text evidence="1">Belongs to the inositol polyphosphate 5-phosphatase family.</text>
</comment>
<dbReference type="GO" id="GO:0046856">
    <property type="term" value="P:phosphatidylinositol dephosphorylation"/>
    <property type="evidence" value="ECO:0007669"/>
    <property type="project" value="InterPro"/>
</dbReference>
<dbReference type="PANTHER" id="PTHR45666">
    <property type="entry name" value="TYPE IV INOSITOL POLYPHOSPHATE 5-PHOSPHATASE 9"/>
    <property type="match status" value="1"/>
</dbReference>
<dbReference type="GO" id="GO:0004439">
    <property type="term" value="F:phosphatidylinositol-4,5-bisphosphate 5-phosphatase activity"/>
    <property type="evidence" value="ECO:0007669"/>
    <property type="project" value="TreeGrafter"/>
</dbReference>
<dbReference type="SUPFAM" id="SSF56219">
    <property type="entry name" value="DNase I-like"/>
    <property type="match status" value="1"/>
</dbReference>
<evidence type="ECO:0000256" key="1">
    <source>
        <dbReference type="ARBA" id="ARBA00010768"/>
    </source>
</evidence>
<comment type="caution">
    <text evidence="4">The sequence shown here is derived from an EMBL/GenBank/DDBJ whole genome shotgun (WGS) entry which is preliminary data.</text>
</comment>
<dbReference type="GO" id="GO:0034485">
    <property type="term" value="F:phosphatidylinositol-3,4,5-trisphosphate 5-phosphatase activity"/>
    <property type="evidence" value="ECO:0007669"/>
    <property type="project" value="TreeGrafter"/>
</dbReference>
<feature type="domain" description="Inositol polyphosphate-related phosphatase" evidence="3">
    <location>
        <begin position="21"/>
        <end position="371"/>
    </location>
</feature>
<dbReference type="SMART" id="SM00128">
    <property type="entry name" value="IPPc"/>
    <property type="match status" value="1"/>
</dbReference>
<accession>A0A8K0GUS1</accession>
<name>A0A8K0GUS1_9ROSA</name>
<keyword evidence="5" id="KW-1185">Reference proteome</keyword>
<dbReference type="Proteomes" id="UP000796880">
    <property type="component" value="Unassembled WGS sequence"/>
</dbReference>
<protein>
    <recommendedName>
        <fullName evidence="3">Inositol polyphosphate-related phosphatase domain-containing protein</fullName>
    </recommendedName>
</protein>
<reference evidence="4" key="1">
    <citation type="submission" date="2020-03" db="EMBL/GenBank/DDBJ databases">
        <title>A high-quality chromosome-level genome assembly of a woody plant with both climbing and erect habits, Rhamnella rubrinervis.</title>
        <authorList>
            <person name="Lu Z."/>
            <person name="Yang Y."/>
            <person name="Zhu X."/>
            <person name="Sun Y."/>
        </authorList>
    </citation>
    <scope>NUCLEOTIDE SEQUENCE</scope>
    <source>
        <strain evidence="4">BYM</strain>
        <tissue evidence="4">Leaf</tissue>
    </source>
</reference>
<dbReference type="PANTHER" id="PTHR45666:SF12">
    <property type="entry name" value="TYPE IV INOSITOL POLYPHOSPHATE 5-PHOSPHATASE 9-LIKE"/>
    <property type="match status" value="1"/>
</dbReference>
<proteinExistence type="inferred from homology"/>
<dbReference type="GO" id="GO:0004445">
    <property type="term" value="F:inositol-polyphosphate 5-phosphatase activity"/>
    <property type="evidence" value="ECO:0007669"/>
    <property type="project" value="InterPro"/>
</dbReference>
<dbReference type="EMBL" id="VOIH02000009">
    <property type="protein sequence ID" value="KAF3438311.1"/>
    <property type="molecule type" value="Genomic_DNA"/>
</dbReference>
<dbReference type="Gene3D" id="3.60.10.10">
    <property type="entry name" value="Endonuclease/exonuclease/phosphatase"/>
    <property type="match status" value="1"/>
</dbReference>
<evidence type="ECO:0000256" key="2">
    <source>
        <dbReference type="ARBA" id="ARBA00022801"/>
    </source>
</evidence>
<gene>
    <name evidence="4" type="ORF">FNV43_RR21073</name>
</gene>
<keyword evidence="2" id="KW-0378">Hydrolase</keyword>
<dbReference type="InterPro" id="IPR036691">
    <property type="entry name" value="Endo/exonu/phosph_ase_sf"/>
</dbReference>
<dbReference type="OrthoDB" id="62798at2759"/>
<evidence type="ECO:0000259" key="3">
    <source>
        <dbReference type="SMART" id="SM00128"/>
    </source>
</evidence>
<evidence type="ECO:0000313" key="4">
    <source>
        <dbReference type="EMBL" id="KAF3438311.1"/>
    </source>
</evidence>
<sequence length="376" mass="43182">MFAKLGDHQNLFSKNVSTEQDTYQIFVGSWNVGGVSPPDNLDLQDWLSNTYSNNPADIYVFGLQEIVPLNAGNVIVQENKKISQKWNSLFRAALNNKINKETAVKAEFGNNKVVGDQLQKVYPVKEYYHDNNQQELFQCIIQKQMVGVYISVWFRTDLFPYISHPSVSCVGCGFMGCLRNKGSVSIRFMLHETSFCFVCSHLASGVKEGAQKHRNSNAAAILSRTRFPCGPLHNLPQRILDHNNVIWLGDLNYRIHLPDTITQFLVERREWSVLLEKDQLKVELMEGHIFQGWNEGEIKFPPTYKYLPNSGIYFGCDHERKLQKTRAPAWCDRIIWCGRGLNQNQYDRGESTLSDHRPVRAIFAAKVDVFKVFLRN</sequence>
<organism evidence="4 5">
    <name type="scientific">Rhamnella rubrinervis</name>
    <dbReference type="NCBI Taxonomy" id="2594499"/>
    <lineage>
        <taxon>Eukaryota</taxon>
        <taxon>Viridiplantae</taxon>
        <taxon>Streptophyta</taxon>
        <taxon>Embryophyta</taxon>
        <taxon>Tracheophyta</taxon>
        <taxon>Spermatophyta</taxon>
        <taxon>Magnoliopsida</taxon>
        <taxon>eudicotyledons</taxon>
        <taxon>Gunneridae</taxon>
        <taxon>Pentapetalae</taxon>
        <taxon>rosids</taxon>
        <taxon>fabids</taxon>
        <taxon>Rosales</taxon>
        <taxon>Rhamnaceae</taxon>
        <taxon>rhamnoid group</taxon>
        <taxon>Rhamneae</taxon>
        <taxon>Rhamnella</taxon>
    </lineage>
</organism>
<dbReference type="InterPro" id="IPR045849">
    <property type="entry name" value="IP5P_plant"/>
</dbReference>
<dbReference type="InterPro" id="IPR000300">
    <property type="entry name" value="IPPc"/>
</dbReference>
<dbReference type="AlphaFoldDB" id="A0A8K0GUS1"/>